<evidence type="ECO:0000256" key="3">
    <source>
        <dbReference type="ARBA" id="ARBA00022842"/>
    </source>
</evidence>
<evidence type="ECO:0000256" key="5">
    <source>
        <dbReference type="RuleBase" id="RU366006"/>
    </source>
</evidence>
<dbReference type="CDD" id="cd03319">
    <property type="entry name" value="L-Ala-DL-Glu_epimerase"/>
    <property type="match status" value="1"/>
</dbReference>
<evidence type="ECO:0000256" key="4">
    <source>
        <dbReference type="ARBA" id="ARBA00023235"/>
    </source>
</evidence>
<keyword evidence="2 5" id="KW-0479">Metal-binding</keyword>
<dbReference type="InterPro" id="IPR029065">
    <property type="entry name" value="Enolase_C-like"/>
</dbReference>
<dbReference type="InterPro" id="IPR013341">
    <property type="entry name" value="Mandelate_racemase_N_dom"/>
</dbReference>
<proteinExistence type="inferred from homology"/>
<dbReference type="RefSeq" id="WP_255900316.1">
    <property type="nucleotide sequence ID" value="NZ_JAFMZO010000002.1"/>
</dbReference>
<accession>A0ABW4ZPF4</accession>
<dbReference type="PANTHER" id="PTHR48073:SF2">
    <property type="entry name" value="O-SUCCINYLBENZOATE SYNTHASE"/>
    <property type="match status" value="1"/>
</dbReference>
<feature type="domain" description="Mandelate racemase/muconate lactonizing enzyme C-terminal" evidence="6">
    <location>
        <begin position="139"/>
        <end position="235"/>
    </location>
</feature>
<evidence type="ECO:0000259" key="6">
    <source>
        <dbReference type="SMART" id="SM00922"/>
    </source>
</evidence>
<comment type="cofactor">
    <cofactor evidence="5">
        <name>Mg(2+)</name>
        <dbReference type="ChEBI" id="CHEBI:18420"/>
    </cofactor>
    <text evidence="5">Binds 1 Mg(2+) ion per subunit.</text>
</comment>
<dbReference type="InterPro" id="IPR034603">
    <property type="entry name" value="Dipeptide_epimerase"/>
</dbReference>
<dbReference type="SMART" id="SM00922">
    <property type="entry name" value="MR_MLE"/>
    <property type="match status" value="1"/>
</dbReference>
<evidence type="ECO:0000256" key="1">
    <source>
        <dbReference type="ARBA" id="ARBA00008031"/>
    </source>
</evidence>
<dbReference type="Pfam" id="PF13378">
    <property type="entry name" value="MR_MLE_C"/>
    <property type="match status" value="1"/>
</dbReference>
<dbReference type="SFLD" id="SFLDF00009">
    <property type="entry name" value="o-succinylbenzoate_synthase"/>
    <property type="match status" value="1"/>
</dbReference>
<name>A0ABW4ZPF4_9SPHI</name>
<protein>
    <recommendedName>
        <fullName evidence="5">Dipeptide epimerase</fullName>
        <ecNumber evidence="5">5.1.1.-</ecNumber>
    </recommendedName>
</protein>
<dbReference type="Gene3D" id="3.20.20.120">
    <property type="entry name" value="Enolase-like C-terminal domain"/>
    <property type="match status" value="1"/>
</dbReference>
<dbReference type="SFLD" id="SFLDS00001">
    <property type="entry name" value="Enolase"/>
    <property type="match status" value="1"/>
</dbReference>
<sequence length="365" mass="40960">MKITHTDLYRFSIKMRPFTIATGTMDFAQNVFIRVHTDAGIYGVGECSAFPVIVGETQETCLAMGKDFAALWKGRNPLEIEERNNDLHKYTAHNFTIKSAFDMALYDIASKHAGLPLYKFLNGQKREVETDITIGIGTIEEMVKQAIEFKGSGARILKVKLGKNAEHDIQRLTEIREAVGPDIILRIDANQGWGFEDAIKALTSMSDLDIQFCEQPMSAWYDDLLPALRKISPIKIMADESCFNHHDARKLINDNACDYINIKFSKSGGITESLKIYETASKFDIPCMIGGMLESRIALSAKLHFAYACPQIRFYDLDTCMIGHLEDPCKDGVKYHGYLMDIGDHPGIGADANEEFLKGCERFTV</sequence>
<comment type="caution">
    <text evidence="7">The sequence shown here is derived from an EMBL/GenBank/DDBJ whole genome shotgun (WGS) entry which is preliminary data.</text>
</comment>
<dbReference type="InterPro" id="IPR013342">
    <property type="entry name" value="Mandelate_racemase_C"/>
</dbReference>
<dbReference type="PANTHER" id="PTHR48073">
    <property type="entry name" value="O-SUCCINYLBENZOATE SYNTHASE-RELATED"/>
    <property type="match status" value="1"/>
</dbReference>
<dbReference type="SUPFAM" id="SSF51604">
    <property type="entry name" value="Enolase C-terminal domain-like"/>
    <property type="match status" value="1"/>
</dbReference>
<keyword evidence="8" id="KW-1185">Reference proteome</keyword>
<dbReference type="InterPro" id="IPR029017">
    <property type="entry name" value="Enolase-like_N"/>
</dbReference>
<dbReference type="EC" id="5.1.1.-" evidence="5"/>
<keyword evidence="3 5" id="KW-0460">Magnesium</keyword>
<reference evidence="8" key="1">
    <citation type="journal article" date="2019" name="Int. J. Syst. Evol. Microbiol.">
        <title>The Global Catalogue of Microorganisms (GCM) 10K type strain sequencing project: providing services to taxonomists for standard genome sequencing and annotation.</title>
        <authorList>
            <consortium name="The Broad Institute Genomics Platform"/>
            <consortium name="The Broad Institute Genome Sequencing Center for Infectious Disease"/>
            <person name="Wu L."/>
            <person name="Ma J."/>
        </authorList>
    </citation>
    <scope>NUCLEOTIDE SEQUENCE [LARGE SCALE GENOMIC DNA]</scope>
    <source>
        <strain evidence="8">KCTC 42217</strain>
    </source>
</reference>
<dbReference type="EMBL" id="JBHUHZ010000002">
    <property type="protein sequence ID" value="MFD2163742.1"/>
    <property type="molecule type" value="Genomic_DNA"/>
</dbReference>
<dbReference type="Proteomes" id="UP001597387">
    <property type="component" value="Unassembled WGS sequence"/>
</dbReference>
<comment type="similarity">
    <text evidence="1 5">Belongs to the mandelate racemase/muconate lactonizing enzyme family.</text>
</comment>
<evidence type="ECO:0000313" key="8">
    <source>
        <dbReference type="Proteomes" id="UP001597387"/>
    </source>
</evidence>
<dbReference type="Pfam" id="PF02746">
    <property type="entry name" value="MR_MLE_N"/>
    <property type="match status" value="1"/>
</dbReference>
<dbReference type="SFLD" id="SFLDG00180">
    <property type="entry name" value="muconate_cycloisomerase"/>
    <property type="match status" value="1"/>
</dbReference>
<keyword evidence="4 5" id="KW-0413">Isomerase</keyword>
<dbReference type="Gene3D" id="3.30.390.10">
    <property type="entry name" value="Enolase-like, N-terminal domain"/>
    <property type="match status" value="1"/>
</dbReference>
<evidence type="ECO:0000313" key="7">
    <source>
        <dbReference type="EMBL" id="MFD2163742.1"/>
    </source>
</evidence>
<organism evidence="7 8">
    <name type="scientific">Paradesertivirga mongoliensis</name>
    <dbReference type="NCBI Taxonomy" id="2100740"/>
    <lineage>
        <taxon>Bacteria</taxon>
        <taxon>Pseudomonadati</taxon>
        <taxon>Bacteroidota</taxon>
        <taxon>Sphingobacteriia</taxon>
        <taxon>Sphingobacteriales</taxon>
        <taxon>Sphingobacteriaceae</taxon>
        <taxon>Paradesertivirga</taxon>
    </lineage>
</organism>
<evidence type="ECO:0000256" key="2">
    <source>
        <dbReference type="ARBA" id="ARBA00022723"/>
    </source>
</evidence>
<gene>
    <name evidence="7" type="ORF">ACFSJU_15135</name>
</gene>
<dbReference type="InterPro" id="IPR036849">
    <property type="entry name" value="Enolase-like_C_sf"/>
</dbReference>
<dbReference type="SUPFAM" id="SSF54826">
    <property type="entry name" value="Enolase N-terminal domain-like"/>
    <property type="match status" value="1"/>
</dbReference>